<dbReference type="InterPro" id="IPR050179">
    <property type="entry name" value="Trans_hexapeptide_repeat"/>
</dbReference>
<organism evidence="7 8">
    <name type="scientific">Faecalibacillus faecis</name>
    <dbReference type="NCBI Taxonomy" id="1982628"/>
    <lineage>
        <taxon>Bacteria</taxon>
        <taxon>Bacillati</taxon>
        <taxon>Bacillota</taxon>
        <taxon>Erysipelotrichia</taxon>
        <taxon>Erysipelotrichales</taxon>
        <taxon>Coprobacillaceae</taxon>
        <taxon>Faecalibacillus</taxon>
    </lineage>
</organism>
<accession>A0A2T3FPP5</accession>
<dbReference type="CDD" id="cd03360">
    <property type="entry name" value="LbH_AT_putative"/>
    <property type="match status" value="1"/>
</dbReference>
<dbReference type="InterPro" id="IPR011004">
    <property type="entry name" value="Trimer_LpxA-like_sf"/>
</dbReference>
<dbReference type="NCBIfam" id="TIGR03570">
    <property type="entry name" value="NeuD_NnaD"/>
    <property type="match status" value="1"/>
</dbReference>
<dbReference type="RefSeq" id="WP_106988670.1">
    <property type="nucleotide sequence ID" value="NZ_DAWBWI010000186.1"/>
</dbReference>
<evidence type="ECO:0000256" key="2">
    <source>
        <dbReference type="ARBA" id="ARBA00022737"/>
    </source>
</evidence>
<feature type="binding site" evidence="3">
    <location>
        <position position="74"/>
    </location>
    <ligand>
        <name>substrate</name>
    </ligand>
</feature>
<evidence type="ECO:0000259" key="4">
    <source>
        <dbReference type="Pfam" id="PF17836"/>
    </source>
</evidence>
<keyword evidence="8" id="KW-1185">Reference proteome</keyword>
<evidence type="ECO:0000259" key="5">
    <source>
        <dbReference type="Pfam" id="PF25087"/>
    </source>
</evidence>
<gene>
    <name evidence="7" type="ORF">C7U55_11385</name>
    <name evidence="6" type="ORF">LJD69_04825</name>
</gene>
<feature type="domain" description="PglD N-terminal" evidence="4">
    <location>
        <begin position="4"/>
        <end position="85"/>
    </location>
</feature>
<reference evidence="7" key="2">
    <citation type="journal article" date="2019" name="Int. J. Syst. Evol. Microbiol.">
        <title>Faecalibacillus intestinalis gen. nov., sp. nov. and Faecalibacillus faecis sp. nov., isolated from human faeces.</title>
        <authorList>
            <person name="Seo B."/>
            <person name="Jeon K."/>
            <person name="Baek I."/>
            <person name="Lee Y.M."/>
            <person name="Baek K."/>
            <person name="Ko G."/>
        </authorList>
    </citation>
    <scope>NUCLEOTIDE SEQUENCE</scope>
    <source>
        <strain evidence="7">SNUG30370</strain>
    </source>
</reference>
<dbReference type="Pfam" id="PF17836">
    <property type="entry name" value="PglD_N"/>
    <property type="match status" value="1"/>
</dbReference>
<dbReference type="InterPro" id="IPR041561">
    <property type="entry name" value="PglD_N"/>
</dbReference>
<feature type="domain" description="Mannose-1-phosphate guanyltransferase C-terminal" evidence="5">
    <location>
        <begin position="95"/>
        <end position="167"/>
    </location>
</feature>
<protein>
    <submittedName>
        <fullName evidence="6 7">Acetyltransferase</fullName>
    </submittedName>
</protein>
<dbReference type="AlphaFoldDB" id="A0A2T3FPP5"/>
<dbReference type="PANTHER" id="PTHR43300">
    <property type="entry name" value="ACETYLTRANSFERASE"/>
    <property type="match status" value="1"/>
</dbReference>
<evidence type="ECO:0000313" key="7">
    <source>
        <dbReference type="EMBL" id="PST37260.1"/>
    </source>
</evidence>
<dbReference type="InterPro" id="IPR018357">
    <property type="entry name" value="Hexapep_transf_CS"/>
</dbReference>
<dbReference type="Proteomes" id="UP001198439">
    <property type="component" value="Unassembled WGS sequence"/>
</dbReference>
<keyword evidence="2" id="KW-0677">Repeat</keyword>
<dbReference type="GO" id="GO:0016740">
    <property type="term" value="F:transferase activity"/>
    <property type="evidence" value="ECO:0007669"/>
    <property type="project" value="UniProtKB-KW"/>
</dbReference>
<dbReference type="Proteomes" id="UP000241201">
    <property type="component" value="Unassembled WGS sequence"/>
</dbReference>
<dbReference type="Pfam" id="PF25087">
    <property type="entry name" value="GMPPB_C"/>
    <property type="match status" value="1"/>
</dbReference>
<reference evidence="8" key="1">
    <citation type="submission" date="2018-03" db="EMBL/GenBank/DDBJ databases">
        <title>Lachnoclostridium SNUG30370 gen.nov., sp.nov., isolated from human faeces.</title>
        <authorList>
            <person name="Seo B."/>
            <person name="Jeon K."/>
            <person name="Ko G."/>
        </authorList>
    </citation>
    <scope>NUCLEOTIDE SEQUENCE [LARGE SCALE GENOMIC DNA]</scope>
    <source>
        <strain evidence="8">SNUG30370</strain>
    </source>
</reference>
<evidence type="ECO:0000313" key="8">
    <source>
        <dbReference type="Proteomes" id="UP000241201"/>
    </source>
</evidence>
<comment type="caution">
    <text evidence="7">The sequence shown here is derived from an EMBL/GenBank/DDBJ whole genome shotgun (WGS) entry which is preliminary data.</text>
</comment>
<dbReference type="PANTHER" id="PTHR43300:SF7">
    <property type="entry name" value="UDP-N-ACETYLBACILLOSAMINE N-ACETYLTRANSFERASE"/>
    <property type="match status" value="1"/>
</dbReference>
<name>A0A2T3FPP5_9FIRM</name>
<dbReference type="EMBL" id="JAJDKZ010000010">
    <property type="protein sequence ID" value="MCB8609914.1"/>
    <property type="molecule type" value="Genomic_DNA"/>
</dbReference>
<evidence type="ECO:0000256" key="3">
    <source>
        <dbReference type="PIRSR" id="PIRSR620019-2"/>
    </source>
</evidence>
<feature type="binding site" evidence="3">
    <location>
        <position position="150"/>
    </location>
    <ligand>
        <name>acetyl-CoA</name>
        <dbReference type="ChEBI" id="CHEBI:57288"/>
    </ligand>
</feature>
<reference evidence="6" key="3">
    <citation type="submission" date="2021-10" db="EMBL/GenBank/DDBJ databases">
        <title>Collection of gut derived symbiotic bacterial strains cultured from healthy donors.</title>
        <authorList>
            <person name="Lin H."/>
            <person name="Littmann E."/>
            <person name="Kohout C."/>
            <person name="Pamer E.G."/>
        </authorList>
    </citation>
    <scope>NUCLEOTIDE SEQUENCE</scope>
    <source>
        <strain evidence="6">DFI.4.48</strain>
    </source>
</reference>
<dbReference type="InterPro" id="IPR020019">
    <property type="entry name" value="AcTrfase_PglD-like"/>
</dbReference>
<dbReference type="GeneID" id="77471685"/>
<dbReference type="SUPFAM" id="SSF51161">
    <property type="entry name" value="Trimeric LpxA-like enzymes"/>
    <property type="match status" value="1"/>
</dbReference>
<dbReference type="Gene3D" id="3.40.50.20">
    <property type="match status" value="1"/>
</dbReference>
<dbReference type="Gene3D" id="2.160.10.10">
    <property type="entry name" value="Hexapeptide repeat proteins"/>
    <property type="match status" value="1"/>
</dbReference>
<evidence type="ECO:0000256" key="1">
    <source>
        <dbReference type="ARBA" id="ARBA00022679"/>
    </source>
</evidence>
<proteinExistence type="predicted"/>
<sequence length="208" mass="21773">MKDKLVLIGAGGYCRGVLDSLLLLDSYEIVGITDPATPIGTDVYGISVLGTDDILPKLFESGVKKAHITVGSVGNCSLRKKLVEMAENIGFELVTIIDPNAVLAKDVRLGKMAYIGKSATINSDVEIGNYCIINTGSIIEHGCRIGNFVHVAPGSVLVGDIHVGNESHFGLNCSVLQGLTIGNRVIVGAGSTVLRNVNDGETVVGIVK</sequence>
<keyword evidence="1 7" id="KW-0808">Transferase</keyword>
<dbReference type="PROSITE" id="PS00101">
    <property type="entry name" value="HEXAPEP_TRANSFERASES"/>
    <property type="match status" value="1"/>
</dbReference>
<evidence type="ECO:0000313" key="6">
    <source>
        <dbReference type="EMBL" id="MCB8609914.1"/>
    </source>
</evidence>
<dbReference type="EMBL" id="PYLP01000019">
    <property type="protein sequence ID" value="PST37260.1"/>
    <property type="molecule type" value="Genomic_DNA"/>
</dbReference>
<dbReference type="InterPro" id="IPR056729">
    <property type="entry name" value="GMPPB_C"/>
</dbReference>